<name>A0A1G8JQ89_9RHOB</name>
<evidence type="ECO:0000313" key="1">
    <source>
        <dbReference type="EMBL" id="SDI33273.1"/>
    </source>
</evidence>
<reference evidence="1 2" key="1">
    <citation type="submission" date="2016-10" db="EMBL/GenBank/DDBJ databases">
        <authorList>
            <person name="de Groot N.N."/>
        </authorList>
    </citation>
    <scope>NUCLEOTIDE SEQUENCE [LARGE SCALE GENOMIC DNA]</scope>
    <source>
        <strain evidence="1 2">DSM 26424</strain>
    </source>
</reference>
<gene>
    <name evidence="1" type="ORF">SAMN04487993_1003188</name>
</gene>
<dbReference type="EMBL" id="FNEJ01000003">
    <property type="protein sequence ID" value="SDI33273.1"/>
    <property type="molecule type" value="Genomic_DNA"/>
</dbReference>
<protein>
    <submittedName>
        <fullName evidence="1">Uncharacterized protein</fullName>
    </submittedName>
</protein>
<organism evidence="1 2">
    <name type="scientific">Salipiger marinus</name>
    <dbReference type="NCBI Taxonomy" id="555512"/>
    <lineage>
        <taxon>Bacteria</taxon>
        <taxon>Pseudomonadati</taxon>
        <taxon>Pseudomonadota</taxon>
        <taxon>Alphaproteobacteria</taxon>
        <taxon>Rhodobacterales</taxon>
        <taxon>Roseobacteraceae</taxon>
        <taxon>Salipiger</taxon>
    </lineage>
</organism>
<proteinExistence type="predicted"/>
<keyword evidence="2" id="KW-1185">Reference proteome</keyword>
<dbReference type="AlphaFoldDB" id="A0A1G8JQ89"/>
<dbReference type="Proteomes" id="UP000199093">
    <property type="component" value="Unassembled WGS sequence"/>
</dbReference>
<accession>A0A1G8JQ89</accession>
<evidence type="ECO:0000313" key="2">
    <source>
        <dbReference type="Proteomes" id="UP000199093"/>
    </source>
</evidence>
<sequence>MQLFETLLPGSCHAAIRKLAHRYTRIAVNGGAAVAGTGSDPTVSSATVLGATPGSGLWSGHISDLMIWDIDLLASAAAAERARVDAFFASAYGIG</sequence>
<dbReference type="RefSeq" id="WP_089844422.1">
    <property type="nucleotide sequence ID" value="NZ_FNEJ01000003.1"/>
</dbReference>